<dbReference type="PANTHER" id="PTHR43744:SF12">
    <property type="entry name" value="ABC TRANSPORTER PERMEASE PROTEIN MG189-RELATED"/>
    <property type="match status" value="1"/>
</dbReference>
<dbReference type="GO" id="GO:0055085">
    <property type="term" value="P:transmembrane transport"/>
    <property type="evidence" value="ECO:0007669"/>
    <property type="project" value="InterPro"/>
</dbReference>
<dbReference type="GO" id="GO:0005886">
    <property type="term" value="C:plasma membrane"/>
    <property type="evidence" value="ECO:0007669"/>
    <property type="project" value="UniProtKB-SubCell"/>
</dbReference>
<dbReference type="PANTHER" id="PTHR43744">
    <property type="entry name" value="ABC TRANSPORTER PERMEASE PROTEIN MG189-RELATED-RELATED"/>
    <property type="match status" value="1"/>
</dbReference>
<evidence type="ECO:0000256" key="6">
    <source>
        <dbReference type="ARBA" id="ARBA00023136"/>
    </source>
</evidence>
<accession>A0A2K3V2C1</accession>
<dbReference type="PROSITE" id="PS50928">
    <property type="entry name" value="ABC_TM1"/>
    <property type="match status" value="1"/>
</dbReference>
<name>A0A2K3V2C1_9DEIO</name>
<feature type="transmembrane region" description="Helical" evidence="7">
    <location>
        <begin position="213"/>
        <end position="234"/>
    </location>
</feature>
<dbReference type="SUPFAM" id="SSF161098">
    <property type="entry name" value="MetI-like"/>
    <property type="match status" value="1"/>
</dbReference>
<keyword evidence="2 7" id="KW-0813">Transport</keyword>
<evidence type="ECO:0000256" key="5">
    <source>
        <dbReference type="ARBA" id="ARBA00022989"/>
    </source>
</evidence>
<dbReference type="Pfam" id="PF00528">
    <property type="entry name" value="BPD_transp_1"/>
    <property type="match status" value="1"/>
</dbReference>
<reference evidence="9 10" key="1">
    <citation type="submission" date="2018-01" db="EMBL/GenBank/DDBJ databases">
        <title>Deinococcus koreensis sp. nov., a radiation-resistant bacterium isolated from river water.</title>
        <authorList>
            <person name="Choi A."/>
        </authorList>
    </citation>
    <scope>NUCLEOTIDE SEQUENCE [LARGE SCALE GENOMIC DNA]</scope>
    <source>
        <strain evidence="9 10">SJW1-2</strain>
    </source>
</reference>
<evidence type="ECO:0000256" key="2">
    <source>
        <dbReference type="ARBA" id="ARBA00022448"/>
    </source>
</evidence>
<organism evidence="9 10">
    <name type="scientific">Deinococcus koreensis</name>
    <dbReference type="NCBI Taxonomy" id="2054903"/>
    <lineage>
        <taxon>Bacteria</taxon>
        <taxon>Thermotogati</taxon>
        <taxon>Deinococcota</taxon>
        <taxon>Deinococci</taxon>
        <taxon>Deinococcales</taxon>
        <taxon>Deinococcaceae</taxon>
        <taxon>Deinococcus</taxon>
    </lineage>
</organism>
<dbReference type="Proteomes" id="UP000236379">
    <property type="component" value="Unassembled WGS sequence"/>
</dbReference>
<evidence type="ECO:0000256" key="4">
    <source>
        <dbReference type="ARBA" id="ARBA00022692"/>
    </source>
</evidence>
<feature type="transmembrane region" description="Helical" evidence="7">
    <location>
        <begin position="155"/>
        <end position="178"/>
    </location>
</feature>
<dbReference type="CDD" id="cd06261">
    <property type="entry name" value="TM_PBP2"/>
    <property type="match status" value="1"/>
</dbReference>
<comment type="subcellular location">
    <subcellularLocation>
        <location evidence="1 7">Cell membrane</location>
        <topology evidence="1 7">Multi-pass membrane protein</topology>
    </subcellularLocation>
</comment>
<protein>
    <submittedName>
        <fullName evidence="9">ABC transporter permease</fullName>
    </submittedName>
</protein>
<keyword evidence="6 7" id="KW-0472">Membrane</keyword>
<evidence type="ECO:0000256" key="7">
    <source>
        <dbReference type="RuleBase" id="RU363032"/>
    </source>
</evidence>
<evidence type="ECO:0000256" key="1">
    <source>
        <dbReference type="ARBA" id="ARBA00004651"/>
    </source>
</evidence>
<dbReference type="OrthoDB" id="9771544at2"/>
<dbReference type="Gene3D" id="1.10.3720.10">
    <property type="entry name" value="MetI-like"/>
    <property type="match status" value="1"/>
</dbReference>
<keyword evidence="10" id="KW-1185">Reference proteome</keyword>
<proteinExistence type="inferred from homology"/>
<dbReference type="AlphaFoldDB" id="A0A2K3V2C1"/>
<feature type="transmembrane region" description="Helical" evidence="7">
    <location>
        <begin position="114"/>
        <end position="134"/>
    </location>
</feature>
<dbReference type="InterPro" id="IPR035906">
    <property type="entry name" value="MetI-like_sf"/>
</dbReference>
<feature type="transmembrane region" description="Helical" evidence="7">
    <location>
        <begin position="80"/>
        <end position="102"/>
    </location>
</feature>
<sequence length="249" mass="26972">MPLIWMVLAAFKGQKEVFVGGLLPDTWVWENFVEAWKAAPFAQYLLNSTLISVATTASVLLTSALAAFAFARMTFPGKHALFILTLGTLMIPGDVLLIPNFITIKQFGWVNSYQALIVPFTASAFGIFLLRQAFLRTPVEFEEAAKIDGASTAQFLFRILLPVNAPAVSALGVLTFLASWNALVWPLVATNRDSYRTVQVGLASFSNLEGSNIPVVMAATVIVVLPVLIIYALAQKWFIESAAASGVKG</sequence>
<keyword evidence="3" id="KW-1003">Cell membrane</keyword>
<evidence type="ECO:0000313" key="10">
    <source>
        <dbReference type="Proteomes" id="UP000236379"/>
    </source>
</evidence>
<gene>
    <name evidence="9" type="ORF">CVO96_07915</name>
</gene>
<feature type="domain" description="ABC transmembrane type-1" evidence="8">
    <location>
        <begin position="45"/>
        <end position="234"/>
    </location>
</feature>
<evidence type="ECO:0000313" key="9">
    <source>
        <dbReference type="EMBL" id="PNY82928.1"/>
    </source>
</evidence>
<dbReference type="InterPro" id="IPR000515">
    <property type="entry name" value="MetI-like"/>
</dbReference>
<comment type="similarity">
    <text evidence="7">Belongs to the binding-protein-dependent transport system permease family.</text>
</comment>
<evidence type="ECO:0000256" key="3">
    <source>
        <dbReference type="ARBA" id="ARBA00022475"/>
    </source>
</evidence>
<evidence type="ECO:0000259" key="8">
    <source>
        <dbReference type="PROSITE" id="PS50928"/>
    </source>
</evidence>
<dbReference type="EMBL" id="PPPD01000001">
    <property type="protein sequence ID" value="PNY82928.1"/>
    <property type="molecule type" value="Genomic_DNA"/>
</dbReference>
<feature type="transmembrane region" description="Helical" evidence="7">
    <location>
        <begin position="50"/>
        <end position="71"/>
    </location>
</feature>
<keyword evidence="5 7" id="KW-1133">Transmembrane helix</keyword>
<comment type="caution">
    <text evidence="9">The sequence shown here is derived from an EMBL/GenBank/DDBJ whole genome shotgun (WGS) entry which is preliminary data.</text>
</comment>
<keyword evidence="4 7" id="KW-0812">Transmembrane</keyword>